<dbReference type="PANTHER" id="PTHR39607:SF2">
    <property type="entry name" value="BZIP DOMAIN-CONTAINING PROTEIN"/>
    <property type="match status" value="1"/>
</dbReference>
<dbReference type="InterPro" id="IPR052635">
    <property type="entry name" value="Sec_Metab_Biosynth_Reg"/>
</dbReference>
<keyword evidence="3" id="KW-1185">Reference proteome</keyword>
<evidence type="ECO:0000256" key="1">
    <source>
        <dbReference type="SAM" id="MobiDB-lite"/>
    </source>
</evidence>
<name>A0ABR2XL98_9PEZI</name>
<dbReference type="EMBL" id="JARVKM010000040">
    <property type="protein sequence ID" value="KAK9774568.1"/>
    <property type="molecule type" value="Genomic_DNA"/>
</dbReference>
<protein>
    <submittedName>
        <fullName evidence="2">BZIP domain-containing protein</fullName>
    </submittedName>
</protein>
<reference evidence="2 3" key="1">
    <citation type="submission" date="2024-02" db="EMBL/GenBank/DDBJ databases">
        <title>First draft genome assembly of two strains of Seiridium cardinale.</title>
        <authorList>
            <person name="Emiliani G."/>
            <person name="Scali E."/>
        </authorList>
    </citation>
    <scope>NUCLEOTIDE SEQUENCE [LARGE SCALE GENOMIC DNA]</scope>
    <source>
        <strain evidence="2 3">BM-138-000479</strain>
    </source>
</reference>
<dbReference type="InterPro" id="IPR046347">
    <property type="entry name" value="bZIP_sf"/>
</dbReference>
<gene>
    <name evidence="2" type="ORF">SCAR479_08653</name>
</gene>
<dbReference type="PANTHER" id="PTHR39607">
    <property type="entry name" value="XANTHOCILLIN BIOSYNTHESIS CLUSTER TRANSCRIPTION FACTOR XANC-RELATED"/>
    <property type="match status" value="1"/>
</dbReference>
<comment type="caution">
    <text evidence="2">The sequence shown here is derived from an EMBL/GenBank/DDBJ whole genome shotgun (WGS) entry which is preliminary data.</text>
</comment>
<feature type="region of interest" description="Disordered" evidence="1">
    <location>
        <begin position="153"/>
        <end position="178"/>
    </location>
</feature>
<sequence>MTDPKEKKKIQNRIAQRVHRTKLKSRIHQLEKQLRETVASASTENDTSKPLSLYDDPALSFVMPDVLATTNTVSISDRHGTSSTDITFVASHAPNSLLGSNTVVEPGFNAVPQASIGAQLPWETALCDSLSRTSVEVQSIDLDWLLTGSGASETVSDRTQVRSPSMERGGKNPDHSQILPDTSLPRHLGSSDHVWSGGNSDQLAHKMTTAPMAQDTGHEALPRPDVTRLERLSLLVECSRRLGFSNLDEALSVYYTSDLSKSAILSHEQSLNRVRQLPNFLSNIREHSKQWRTWERASYVRETLRSAEEIYAEECRLARMNLRDQGMIQLTQKEFRADHMSQITRVLQQEIPNTWALITSIILHTVLPGEPQRPQIILMVMMLLCHRSQDPTTTLGLCQEFLCQHDDTRHPGLQGMGSCRVTGDPWNQEVLGPWQARGNVTTHAEIHNPVAAAQPSSLPVPLHTRHTRQTSAQGGNQKTVAMSGQNATNPDAAPQHQPTQIFRVADAAMDDLAF</sequence>
<dbReference type="CDD" id="cd14688">
    <property type="entry name" value="bZIP_YAP"/>
    <property type="match status" value="1"/>
</dbReference>
<feature type="compositionally biased region" description="Polar residues" evidence="1">
    <location>
        <begin position="469"/>
        <end position="489"/>
    </location>
</feature>
<dbReference type="Proteomes" id="UP001465668">
    <property type="component" value="Unassembled WGS sequence"/>
</dbReference>
<feature type="region of interest" description="Disordered" evidence="1">
    <location>
        <begin position="464"/>
        <end position="496"/>
    </location>
</feature>
<organism evidence="2 3">
    <name type="scientific">Seiridium cardinale</name>
    <dbReference type="NCBI Taxonomy" id="138064"/>
    <lineage>
        <taxon>Eukaryota</taxon>
        <taxon>Fungi</taxon>
        <taxon>Dikarya</taxon>
        <taxon>Ascomycota</taxon>
        <taxon>Pezizomycotina</taxon>
        <taxon>Sordariomycetes</taxon>
        <taxon>Xylariomycetidae</taxon>
        <taxon>Amphisphaeriales</taxon>
        <taxon>Sporocadaceae</taxon>
        <taxon>Seiridium</taxon>
    </lineage>
</organism>
<dbReference type="Gene3D" id="1.20.5.170">
    <property type="match status" value="1"/>
</dbReference>
<evidence type="ECO:0000313" key="2">
    <source>
        <dbReference type="EMBL" id="KAK9774568.1"/>
    </source>
</evidence>
<accession>A0ABR2XL98</accession>
<proteinExistence type="predicted"/>
<dbReference type="SUPFAM" id="SSF57959">
    <property type="entry name" value="Leucine zipper domain"/>
    <property type="match status" value="1"/>
</dbReference>
<evidence type="ECO:0000313" key="3">
    <source>
        <dbReference type="Proteomes" id="UP001465668"/>
    </source>
</evidence>